<dbReference type="InterPro" id="IPR002666">
    <property type="entry name" value="Folate_carrier"/>
</dbReference>
<keyword evidence="4" id="KW-1185">Reference proteome</keyword>
<name>A0A482W6Q5_ASBVE</name>
<dbReference type="GO" id="GO:0090482">
    <property type="term" value="F:vitamin transmembrane transporter activity"/>
    <property type="evidence" value="ECO:0007669"/>
    <property type="project" value="InterPro"/>
</dbReference>
<gene>
    <name evidence="3" type="ORF">BDFB_005220</name>
</gene>
<protein>
    <submittedName>
        <fullName evidence="3">Folate carrier domain containing protein</fullName>
    </submittedName>
</protein>
<reference evidence="3 4" key="1">
    <citation type="submission" date="2017-03" db="EMBL/GenBank/DDBJ databases">
        <title>Genome of the blue death feigning beetle - Asbolus verrucosus.</title>
        <authorList>
            <person name="Rider S.D."/>
        </authorList>
    </citation>
    <scope>NUCLEOTIDE SEQUENCE [LARGE SCALE GENOMIC DNA]</scope>
    <source>
        <strain evidence="3">Butters</strain>
        <tissue evidence="3">Head and leg muscle</tissue>
    </source>
</reference>
<evidence type="ECO:0000256" key="1">
    <source>
        <dbReference type="ARBA" id="ARBA00005773"/>
    </source>
</evidence>
<feature type="transmembrane region" description="Helical" evidence="2">
    <location>
        <begin position="45"/>
        <end position="64"/>
    </location>
</feature>
<dbReference type="PANTHER" id="PTHR10686:SF18">
    <property type="entry name" value="IP11787P-RELATED"/>
    <property type="match status" value="1"/>
</dbReference>
<accession>A0A482W6Q5</accession>
<dbReference type="Pfam" id="PF01770">
    <property type="entry name" value="Folate_carrier"/>
    <property type="match status" value="1"/>
</dbReference>
<comment type="similarity">
    <text evidence="1">Belongs to the reduced folate carrier (RFC) transporter (TC 2.A.48) family.</text>
</comment>
<dbReference type="OrthoDB" id="18814at2759"/>
<dbReference type="Proteomes" id="UP000292052">
    <property type="component" value="Unassembled WGS sequence"/>
</dbReference>
<evidence type="ECO:0000313" key="4">
    <source>
        <dbReference type="Proteomes" id="UP000292052"/>
    </source>
</evidence>
<keyword evidence="2" id="KW-0472">Membrane</keyword>
<dbReference type="GO" id="GO:0005886">
    <property type="term" value="C:plasma membrane"/>
    <property type="evidence" value="ECO:0007669"/>
    <property type="project" value="TreeGrafter"/>
</dbReference>
<dbReference type="EMBL" id="QDEB01024576">
    <property type="protein sequence ID" value="RZC40615.1"/>
    <property type="molecule type" value="Genomic_DNA"/>
</dbReference>
<comment type="caution">
    <text evidence="3">The sequence shown here is derived from an EMBL/GenBank/DDBJ whole genome shotgun (WGS) entry which is preliminary data.</text>
</comment>
<proteinExistence type="inferred from homology"/>
<keyword evidence="2" id="KW-0812">Transmembrane</keyword>
<dbReference type="PANTHER" id="PTHR10686">
    <property type="entry name" value="FOLATE TRANSPORTER"/>
    <property type="match status" value="1"/>
</dbReference>
<feature type="transmembrane region" description="Helical" evidence="2">
    <location>
        <begin position="71"/>
        <end position="89"/>
    </location>
</feature>
<evidence type="ECO:0000256" key="2">
    <source>
        <dbReference type="SAM" id="Phobius"/>
    </source>
</evidence>
<sequence length="144" mass="17184">MKWFKRVHLLYLFGFFANFRPANPFVYEYYVTYRKLPAQEVRQDILPTFSYSTVIQLVFVFFFSEFCHYNPFIVISAISAIVATCVRTWTSSVFEMEVAEVTVFTISFFLELLLQPNWLITSLFIPTMTPRITKKQRRPSERFL</sequence>
<keyword evidence="2" id="KW-1133">Transmembrane helix</keyword>
<evidence type="ECO:0000313" key="3">
    <source>
        <dbReference type="EMBL" id="RZC40615.1"/>
    </source>
</evidence>
<dbReference type="AlphaFoldDB" id="A0A482W6Q5"/>
<organism evidence="3 4">
    <name type="scientific">Asbolus verrucosus</name>
    <name type="common">Desert ironclad beetle</name>
    <dbReference type="NCBI Taxonomy" id="1661398"/>
    <lineage>
        <taxon>Eukaryota</taxon>
        <taxon>Metazoa</taxon>
        <taxon>Ecdysozoa</taxon>
        <taxon>Arthropoda</taxon>
        <taxon>Hexapoda</taxon>
        <taxon>Insecta</taxon>
        <taxon>Pterygota</taxon>
        <taxon>Neoptera</taxon>
        <taxon>Endopterygota</taxon>
        <taxon>Coleoptera</taxon>
        <taxon>Polyphaga</taxon>
        <taxon>Cucujiformia</taxon>
        <taxon>Tenebrionidae</taxon>
        <taxon>Pimeliinae</taxon>
        <taxon>Asbolus</taxon>
    </lineage>
</organism>
<feature type="transmembrane region" description="Helical" evidence="2">
    <location>
        <begin position="101"/>
        <end position="125"/>
    </location>
</feature>